<dbReference type="PANTHER" id="PTHR31001:SF77">
    <property type="entry name" value="TRANSCRIPTION FACTOR, PUTATIVE (AFU_ORTHOLOGUE AFUA_3G12940)-RELATED"/>
    <property type="match status" value="1"/>
</dbReference>
<dbReference type="EMBL" id="ML976614">
    <property type="protein sequence ID" value="KAF1851154.1"/>
    <property type="molecule type" value="Genomic_DNA"/>
</dbReference>
<dbReference type="SMART" id="SM00906">
    <property type="entry name" value="Fungal_trans"/>
    <property type="match status" value="1"/>
</dbReference>
<organism evidence="6 7">
    <name type="scientific">Cucurbitaria berberidis CBS 394.84</name>
    <dbReference type="NCBI Taxonomy" id="1168544"/>
    <lineage>
        <taxon>Eukaryota</taxon>
        <taxon>Fungi</taxon>
        <taxon>Dikarya</taxon>
        <taxon>Ascomycota</taxon>
        <taxon>Pezizomycotina</taxon>
        <taxon>Dothideomycetes</taxon>
        <taxon>Pleosporomycetidae</taxon>
        <taxon>Pleosporales</taxon>
        <taxon>Pleosporineae</taxon>
        <taxon>Cucurbitariaceae</taxon>
        <taxon>Cucurbitaria</taxon>
    </lineage>
</organism>
<dbReference type="InterPro" id="IPR050613">
    <property type="entry name" value="Sec_Metabolite_Reg"/>
</dbReference>
<feature type="compositionally biased region" description="Polar residues" evidence="4">
    <location>
        <begin position="137"/>
        <end position="146"/>
    </location>
</feature>
<dbReference type="OrthoDB" id="424974at2759"/>
<proteinExistence type="predicted"/>
<feature type="compositionally biased region" description="Polar residues" evidence="4">
    <location>
        <begin position="113"/>
        <end position="123"/>
    </location>
</feature>
<dbReference type="GO" id="GO:0000981">
    <property type="term" value="F:DNA-binding transcription factor activity, RNA polymerase II-specific"/>
    <property type="evidence" value="ECO:0007669"/>
    <property type="project" value="InterPro"/>
</dbReference>
<keyword evidence="3" id="KW-0539">Nucleus</keyword>
<evidence type="ECO:0000313" key="6">
    <source>
        <dbReference type="EMBL" id="KAF1851154.1"/>
    </source>
</evidence>
<dbReference type="GO" id="GO:0005634">
    <property type="term" value="C:nucleus"/>
    <property type="evidence" value="ECO:0007669"/>
    <property type="project" value="UniProtKB-SubCell"/>
</dbReference>
<comment type="caution">
    <text evidence="6">The sequence shown here is derived from an EMBL/GenBank/DDBJ whole genome shotgun (WGS) entry which is preliminary data.</text>
</comment>
<dbReference type="GO" id="GO:0003677">
    <property type="term" value="F:DNA binding"/>
    <property type="evidence" value="ECO:0007669"/>
    <property type="project" value="InterPro"/>
</dbReference>
<dbReference type="AlphaFoldDB" id="A0A9P4GTS9"/>
<feature type="region of interest" description="Disordered" evidence="4">
    <location>
        <begin position="643"/>
        <end position="687"/>
    </location>
</feature>
<dbReference type="InterPro" id="IPR036864">
    <property type="entry name" value="Zn2-C6_fun-type_DNA-bd_sf"/>
</dbReference>
<dbReference type="PROSITE" id="PS50048">
    <property type="entry name" value="ZN2_CY6_FUNGAL_2"/>
    <property type="match status" value="1"/>
</dbReference>
<keyword evidence="2" id="KW-0479">Metal-binding</keyword>
<reference evidence="6" key="1">
    <citation type="submission" date="2020-01" db="EMBL/GenBank/DDBJ databases">
        <authorList>
            <consortium name="DOE Joint Genome Institute"/>
            <person name="Haridas S."/>
            <person name="Albert R."/>
            <person name="Binder M."/>
            <person name="Bloem J."/>
            <person name="Labutti K."/>
            <person name="Salamov A."/>
            <person name="Andreopoulos B."/>
            <person name="Baker S.E."/>
            <person name="Barry K."/>
            <person name="Bills G."/>
            <person name="Bluhm B.H."/>
            <person name="Cannon C."/>
            <person name="Castanera R."/>
            <person name="Culley D.E."/>
            <person name="Daum C."/>
            <person name="Ezra D."/>
            <person name="Gonzalez J.B."/>
            <person name="Henrissat B."/>
            <person name="Kuo A."/>
            <person name="Liang C."/>
            <person name="Lipzen A."/>
            <person name="Lutzoni F."/>
            <person name="Magnuson J."/>
            <person name="Mondo S."/>
            <person name="Nolan M."/>
            <person name="Ohm R."/>
            <person name="Pangilinan J."/>
            <person name="Park H.-J."/>
            <person name="Ramirez L."/>
            <person name="Alfaro M."/>
            <person name="Sun H."/>
            <person name="Tritt A."/>
            <person name="Yoshinaga Y."/>
            <person name="Zwiers L.-H."/>
            <person name="Turgeon B.G."/>
            <person name="Goodwin S.B."/>
            <person name="Spatafora J.W."/>
            <person name="Crous P.W."/>
            <person name="Grigoriev I.V."/>
        </authorList>
    </citation>
    <scope>NUCLEOTIDE SEQUENCE</scope>
    <source>
        <strain evidence="6">CBS 394.84</strain>
    </source>
</reference>
<dbReference type="CDD" id="cd12148">
    <property type="entry name" value="fungal_TF_MHR"/>
    <property type="match status" value="1"/>
</dbReference>
<feature type="compositionally biased region" description="Basic and acidic residues" evidence="4">
    <location>
        <begin position="125"/>
        <end position="135"/>
    </location>
</feature>
<evidence type="ECO:0000256" key="4">
    <source>
        <dbReference type="SAM" id="MobiDB-lite"/>
    </source>
</evidence>
<dbReference type="Pfam" id="PF04082">
    <property type="entry name" value="Fungal_trans"/>
    <property type="match status" value="1"/>
</dbReference>
<dbReference type="GO" id="GO:0008270">
    <property type="term" value="F:zinc ion binding"/>
    <property type="evidence" value="ECO:0007669"/>
    <property type="project" value="InterPro"/>
</dbReference>
<accession>A0A9P4GTS9</accession>
<name>A0A9P4GTS9_9PLEO</name>
<feature type="region of interest" description="Disordered" evidence="4">
    <location>
        <begin position="1"/>
        <end position="31"/>
    </location>
</feature>
<dbReference type="RefSeq" id="XP_040793717.1">
    <property type="nucleotide sequence ID" value="XM_040927798.1"/>
</dbReference>
<keyword evidence="7" id="KW-1185">Reference proteome</keyword>
<evidence type="ECO:0000256" key="1">
    <source>
        <dbReference type="ARBA" id="ARBA00004123"/>
    </source>
</evidence>
<feature type="compositionally biased region" description="Low complexity" evidence="4">
    <location>
        <begin position="7"/>
        <end position="27"/>
    </location>
</feature>
<sequence length="787" mass="88307">MVETNITAQSQSQSQSQSPTSAPKPSSGRQRVISSCLTCRRRKVKCDHVHPVCSSCTRGNHVCTWTDQVQASTSTGRISKPMITSNGKIAKNSDVQARLDRLELLLEQAVTRQGTNPIPSARSSADFERKPEPETRLTPTSTSQTSHGGGMASDDGDGTLLLDGGQSQFVSSLHYALLADEIQDIKALLGDKTDEERKRVPQSSLVDLLSLGRAGAGSNLEQLLPSTQEHRDTLLDVYFANVDPMVRITHKPTVLRKFASYNSEAHPIAFAIFFSAINSLPPKVVQNKFGESKESLLDRFQLGVEISLARENYLTTSNLEIFQGFVLWLTCISKEEDMGKAWVLLGIAVRIALNQGLHRDPSLFPTGSMDAVTTELRRRMWHQLGHLEYRAAECKGQEPSISEDFYTTLFPRNIDDEDLIDGASPGPAPYDEEKFTSMSFQLVRYMGMRALRRIVQSTYRLERRMLDSGLHGASRLDPARELQNLYEQIKVMLDEDHEENQRKYLQYLNPEIPMQRLTLGLASLLEWRCYLLFWLRMPRAYRDVVFSDDIRRSIFEKSVNCIETLNSAAADVDAARFQWHISGIASFQAIMHVLSELRNPLFDAPDRQRALRALKISRILRENNSAKAWQAVKNMIDKAVAEHNASPRSQVQTSASFTSPPPPLSTSIRRDNSTSNNVSAYPGMETTPSYALPTSSRQYVSQELPAQSQQIPPPLELLQPMQSMEGQDAPCWDDINLNIINNIIGDVQPTLGIMPDFDFGFWGDPFNYENEPAAMPIEDSYFPPWTG</sequence>
<gene>
    <name evidence="6" type="ORF">K460DRAFT_272442</name>
</gene>
<evidence type="ECO:0000256" key="2">
    <source>
        <dbReference type="ARBA" id="ARBA00022723"/>
    </source>
</evidence>
<dbReference type="InterPro" id="IPR007219">
    <property type="entry name" value="XnlR_reg_dom"/>
</dbReference>
<dbReference type="SUPFAM" id="SSF57701">
    <property type="entry name" value="Zn2/Cys6 DNA-binding domain"/>
    <property type="match status" value="1"/>
</dbReference>
<evidence type="ECO:0000313" key="7">
    <source>
        <dbReference type="Proteomes" id="UP000800039"/>
    </source>
</evidence>
<dbReference type="GeneID" id="63845051"/>
<dbReference type="InterPro" id="IPR001138">
    <property type="entry name" value="Zn2Cys6_DnaBD"/>
</dbReference>
<dbReference type="PROSITE" id="PS00463">
    <property type="entry name" value="ZN2_CY6_FUNGAL_1"/>
    <property type="match status" value="1"/>
</dbReference>
<dbReference type="SMART" id="SM00066">
    <property type="entry name" value="GAL4"/>
    <property type="match status" value="1"/>
</dbReference>
<evidence type="ECO:0000256" key="3">
    <source>
        <dbReference type="ARBA" id="ARBA00023242"/>
    </source>
</evidence>
<protein>
    <recommendedName>
        <fullName evidence="5">Zn(2)-C6 fungal-type domain-containing protein</fullName>
    </recommendedName>
</protein>
<feature type="region of interest" description="Disordered" evidence="4">
    <location>
        <begin position="113"/>
        <end position="160"/>
    </location>
</feature>
<evidence type="ECO:0000259" key="5">
    <source>
        <dbReference type="PROSITE" id="PS50048"/>
    </source>
</evidence>
<dbReference type="Gene3D" id="4.10.240.10">
    <property type="entry name" value="Zn(2)-C6 fungal-type DNA-binding domain"/>
    <property type="match status" value="1"/>
</dbReference>
<dbReference type="Proteomes" id="UP000800039">
    <property type="component" value="Unassembled WGS sequence"/>
</dbReference>
<feature type="domain" description="Zn(2)-C6 fungal-type" evidence="5">
    <location>
        <begin position="35"/>
        <end position="65"/>
    </location>
</feature>
<comment type="subcellular location">
    <subcellularLocation>
        <location evidence="1">Nucleus</location>
    </subcellularLocation>
</comment>
<dbReference type="GO" id="GO:0006351">
    <property type="term" value="P:DNA-templated transcription"/>
    <property type="evidence" value="ECO:0007669"/>
    <property type="project" value="InterPro"/>
</dbReference>
<dbReference type="PANTHER" id="PTHR31001">
    <property type="entry name" value="UNCHARACTERIZED TRANSCRIPTIONAL REGULATORY PROTEIN"/>
    <property type="match status" value="1"/>
</dbReference>
<dbReference type="CDD" id="cd00067">
    <property type="entry name" value="GAL4"/>
    <property type="match status" value="1"/>
</dbReference>
<dbReference type="Pfam" id="PF00172">
    <property type="entry name" value="Zn_clus"/>
    <property type="match status" value="1"/>
</dbReference>